<evidence type="ECO:0000313" key="2">
    <source>
        <dbReference type="EMBL" id="PAB01600.1"/>
    </source>
</evidence>
<feature type="transmembrane region" description="Helical" evidence="1">
    <location>
        <begin position="12"/>
        <end position="40"/>
    </location>
</feature>
<feature type="transmembrane region" description="Helical" evidence="1">
    <location>
        <begin position="146"/>
        <end position="172"/>
    </location>
</feature>
<keyword evidence="1" id="KW-0472">Membrane</keyword>
<protein>
    <submittedName>
        <fullName evidence="2">Uncharacterized protein</fullName>
    </submittedName>
</protein>
<reference evidence="2 3" key="1">
    <citation type="submission" date="2015-08" db="EMBL/GenBank/DDBJ databases">
        <title>Enterococcus genome sequence.</title>
        <authorList>
            <person name="Acedo J.Z."/>
            <person name="Vederas J.C."/>
        </authorList>
    </citation>
    <scope>NUCLEOTIDE SEQUENCE [LARGE SCALE GENOMIC DNA]</scope>
    <source>
        <strain evidence="2 3">49</strain>
    </source>
</reference>
<dbReference type="AlphaFoldDB" id="A0A267HVK2"/>
<keyword evidence="1" id="KW-0812">Transmembrane</keyword>
<organism evidence="2 3">
    <name type="scientific">Enterococcus canintestini</name>
    <dbReference type="NCBI Taxonomy" id="317010"/>
    <lineage>
        <taxon>Bacteria</taxon>
        <taxon>Bacillati</taxon>
        <taxon>Bacillota</taxon>
        <taxon>Bacilli</taxon>
        <taxon>Lactobacillales</taxon>
        <taxon>Enterococcaceae</taxon>
        <taxon>Enterococcus</taxon>
    </lineage>
</organism>
<gene>
    <name evidence="2" type="ORF">AKL21_03875</name>
</gene>
<evidence type="ECO:0000313" key="3">
    <source>
        <dbReference type="Proteomes" id="UP000216797"/>
    </source>
</evidence>
<keyword evidence="1" id="KW-1133">Transmembrane helix</keyword>
<keyword evidence="3" id="KW-1185">Reference proteome</keyword>
<dbReference type="RefSeq" id="WP_095006139.1">
    <property type="nucleotide sequence ID" value="NZ_LHUG01000003.1"/>
</dbReference>
<dbReference type="EMBL" id="LHUG01000003">
    <property type="protein sequence ID" value="PAB01600.1"/>
    <property type="molecule type" value="Genomic_DNA"/>
</dbReference>
<proteinExistence type="predicted"/>
<sequence length="192" mass="21797">MKEKFITLQEKLMDLILLSGVILIGAMTVIGFFYGIVGAFVYLQTKSENKWLVLKKRQTIIFSLLLEISALFSVGIFFINASLLPKWQGVTTVIISCFLALWCLILIPLYLILLQKLATGVVFTKDMILNSVKLILLDFPTWVTQIFLMMVFSILTYLFPATSIITVGYLVMRVNRIIEKKKTLFTVLQEGG</sequence>
<dbReference type="Proteomes" id="UP000216797">
    <property type="component" value="Unassembled WGS sequence"/>
</dbReference>
<evidence type="ECO:0000256" key="1">
    <source>
        <dbReference type="SAM" id="Phobius"/>
    </source>
</evidence>
<accession>A0A267HVK2</accession>
<feature type="transmembrane region" description="Helical" evidence="1">
    <location>
        <begin position="93"/>
        <end position="113"/>
    </location>
</feature>
<comment type="caution">
    <text evidence="2">The sequence shown here is derived from an EMBL/GenBank/DDBJ whole genome shotgun (WGS) entry which is preliminary data.</text>
</comment>
<feature type="transmembrane region" description="Helical" evidence="1">
    <location>
        <begin position="60"/>
        <end position="81"/>
    </location>
</feature>
<name>A0A267HVK2_9ENTE</name>